<dbReference type="SUPFAM" id="SSF51338">
    <property type="entry name" value="Composite domain of metallo-dependent hydrolases"/>
    <property type="match status" value="1"/>
</dbReference>
<dbReference type="EMBL" id="UINC01062433">
    <property type="protein sequence ID" value="SVB89052.1"/>
    <property type="molecule type" value="Genomic_DNA"/>
</dbReference>
<feature type="non-terminal residue" evidence="1">
    <location>
        <position position="1"/>
    </location>
</feature>
<accession>A0A382HPK5</accession>
<feature type="non-terminal residue" evidence="1">
    <location>
        <position position="147"/>
    </location>
</feature>
<dbReference type="Gene3D" id="3.20.20.140">
    <property type="entry name" value="Metal-dependent hydrolases"/>
    <property type="match status" value="1"/>
</dbReference>
<dbReference type="GO" id="GO:0016810">
    <property type="term" value="F:hydrolase activity, acting on carbon-nitrogen (but not peptide) bonds"/>
    <property type="evidence" value="ECO:0007669"/>
    <property type="project" value="InterPro"/>
</dbReference>
<dbReference type="InterPro" id="IPR011059">
    <property type="entry name" value="Metal-dep_hydrolase_composite"/>
</dbReference>
<evidence type="ECO:0008006" key="2">
    <source>
        <dbReference type="Google" id="ProtNLM"/>
    </source>
</evidence>
<evidence type="ECO:0000313" key="1">
    <source>
        <dbReference type="EMBL" id="SVB89052.1"/>
    </source>
</evidence>
<organism evidence="1">
    <name type="scientific">marine metagenome</name>
    <dbReference type="NCBI Taxonomy" id="408172"/>
    <lineage>
        <taxon>unclassified sequences</taxon>
        <taxon>metagenomes</taxon>
        <taxon>ecological metagenomes</taxon>
    </lineage>
</organism>
<protein>
    <recommendedName>
        <fullName evidence="2">Amidohydrolase-related domain-containing protein</fullName>
    </recommendedName>
</protein>
<sequence length="147" mass="15449">VLYKAAAIHTADKGTILNGQMIVTDGIIEAVGQNLTTTRQTITVDLGELQLYPGLIAATTSLGLTEINAVRATQDTTEVGEFTPDVEAWVSVNPDSELIPVARANGFTHVLVAPMGGTITGTSGLIKTAGWGVEDMTIKPHAALHLW</sequence>
<proteinExistence type="predicted"/>
<name>A0A382HPK5_9ZZZZ</name>
<gene>
    <name evidence="1" type="ORF">METZ01_LOCUS241906</name>
</gene>
<dbReference type="AlphaFoldDB" id="A0A382HPK5"/>
<reference evidence="1" key="1">
    <citation type="submission" date="2018-05" db="EMBL/GenBank/DDBJ databases">
        <authorList>
            <person name="Lanie J.A."/>
            <person name="Ng W.-L."/>
            <person name="Kazmierczak K.M."/>
            <person name="Andrzejewski T.M."/>
            <person name="Davidsen T.M."/>
            <person name="Wayne K.J."/>
            <person name="Tettelin H."/>
            <person name="Glass J.I."/>
            <person name="Rusch D."/>
            <person name="Podicherti R."/>
            <person name="Tsui H.-C.T."/>
            <person name="Winkler M.E."/>
        </authorList>
    </citation>
    <scope>NUCLEOTIDE SEQUENCE</scope>
</reference>